<dbReference type="InterPro" id="IPR011944">
    <property type="entry name" value="Steroid_delta5-4_isomerase"/>
</dbReference>
<dbReference type="GO" id="GO:0004683">
    <property type="term" value="F:calcium/calmodulin-dependent protein kinase activity"/>
    <property type="evidence" value="ECO:0007669"/>
    <property type="project" value="InterPro"/>
</dbReference>
<feature type="signal peptide" evidence="1">
    <location>
        <begin position="1"/>
        <end position="19"/>
    </location>
</feature>
<dbReference type="Pfam" id="PF08332">
    <property type="entry name" value="CaMKII_AD"/>
    <property type="match status" value="1"/>
</dbReference>
<feature type="chain" id="PRO_5008659211" description="Calcium/calmodulin-dependent protein kinase II association-domain domain-containing protein" evidence="1">
    <location>
        <begin position="20"/>
        <end position="149"/>
    </location>
</feature>
<dbReference type="AlphaFoldDB" id="A0A1C2D9Z8"/>
<dbReference type="OrthoDB" id="953853at2"/>
<comment type="caution">
    <text evidence="3">The sequence shown here is derived from an EMBL/GenBank/DDBJ whole genome shotgun (WGS) entry which is preliminary data.</text>
</comment>
<keyword evidence="1" id="KW-0732">Signal</keyword>
<evidence type="ECO:0000256" key="1">
    <source>
        <dbReference type="SAM" id="SignalP"/>
    </source>
</evidence>
<dbReference type="Proteomes" id="UP000095143">
    <property type="component" value="Unassembled WGS sequence"/>
</dbReference>
<accession>A0A1C2D9Z8</accession>
<evidence type="ECO:0000313" key="3">
    <source>
        <dbReference type="EMBL" id="OCX11591.1"/>
    </source>
</evidence>
<dbReference type="SUPFAM" id="SSF54427">
    <property type="entry name" value="NTF2-like"/>
    <property type="match status" value="1"/>
</dbReference>
<dbReference type="Gene3D" id="3.10.450.50">
    <property type="match status" value="1"/>
</dbReference>
<dbReference type="InterPro" id="IPR016887">
    <property type="entry name" value="UCP028470_steroid_isom-rel"/>
</dbReference>
<proteinExistence type="predicted"/>
<dbReference type="EMBL" id="MDEN01000069">
    <property type="protein sequence ID" value="OCX11591.1"/>
    <property type="molecule type" value="Genomic_DNA"/>
</dbReference>
<reference evidence="3 4" key="1">
    <citation type="submission" date="2016-08" db="EMBL/GenBank/DDBJ databases">
        <title>Whole genome sequence of Pseudomonas graminis strain UASWS1507, a potential biological control agent for agriculture.</title>
        <authorList>
            <person name="Crovadore J."/>
            <person name="Calmin G."/>
            <person name="Chablais R."/>
            <person name="Cochard B."/>
            <person name="Lefort F."/>
        </authorList>
    </citation>
    <scope>NUCLEOTIDE SEQUENCE [LARGE SCALE GENOMIC DNA]</scope>
    <source>
        <strain evidence="3 4">UASWS1507</strain>
    </source>
</reference>
<evidence type="ECO:0000313" key="4">
    <source>
        <dbReference type="Proteomes" id="UP000095143"/>
    </source>
</evidence>
<evidence type="ECO:0000259" key="2">
    <source>
        <dbReference type="Pfam" id="PF08332"/>
    </source>
</evidence>
<protein>
    <recommendedName>
        <fullName evidence="2">Calcium/calmodulin-dependent protein kinase II association-domain domain-containing protein</fullName>
    </recommendedName>
</protein>
<feature type="domain" description="Calcium/calmodulin-dependent protein kinase II association-domain" evidence="2">
    <location>
        <begin position="31"/>
        <end position="148"/>
    </location>
</feature>
<dbReference type="PIRSF" id="PIRSF028470">
    <property type="entry name" value="UCP028470"/>
    <property type="match status" value="1"/>
</dbReference>
<dbReference type="GO" id="GO:0005516">
    <property type="term" value="F:calmodulin binding"/>
    <property type="evidence" value="ECO:0007669"/>
    <property type="project" value="InterPro"/>
</dbReference>
<dbReference type="InterPro" id="IPR013543">
    <property type="entry name" value="Ca/CaM-dep_prot_kinase-assoc"/>
</dbReference>
<organism evidence="3 4">
    <name type="scientific">Pseudomonas graminis</name>
    <dbReference type="NCBI Taxonomy" id="158627"/>
    <lineage>
        <taxon>Bacteria</taxon>
        <taxon>Pseudomonadati</taxon>
        <taxon>Pseudomonadota</taxon>
        <taxon>Gammaproteobacteria</taxon>
        <taxon>Pseudomonadales</taxon>
        <taxon>Pseudomonadaceae</taxon>
        <taxon>Pseudomonas</taxon>
    </lineage>
</organism>
<dbReference type="NCBIfam" id="TIGR02246">
    <property type="entry name" value="SgcJ/EcaC family oxidoreductase"/>
    <property type="match status" value="1"/>
</dbReference>
<name>A0A1C2D9Z8_9PSED</name>
<dbReference type="RefSeq" id="WP_065993009.1">
    <property type="nucleotide sequence ID" value="NZ_MDEN01000069.1"/>
</dbReference>
<gene>
    <name evidence="3" type="ORF">BBI10_25800</name>
</gene>
<dbReference type="InterPro" id="IPR032710">
    <property type="entry name" value="NTF2-like_dom_sf"/>
</dbReference>
<sequence length="149" mass="16462">MFKTFAVITLLTASSFASANTTSDQCATLDKQQAAMLFDRWNDALKTGDSSKVAANYTADAVLLPTLSNQPRTDLAGKLDYFNHFLENKPVGTVDSSTVMTSCNTAIDTGLYTFRFNDHSSVKARYTFTYTHVDNQWLITSHHSSAMPE</sequence>